<proteinExistence type="predicted"/>
<name>A0A0E9Q8N4_ANGAN</name>
<reference evidence="3" key="2">
    <citation type="journal article" date="2015" name="Fish Shellfish Immunol.">
        <title>Early steps in the European eel (Anguilla anguilla)-Vibrio vulnificus interaction in the gills: Role of the RtxA13 toxin.</title>
        <authorList>
            <person name="Callol A."/>
            <person name="Pajuelo D."/>
            <person name="Ebbesson L."/>
            <person name="Teles M."/>
            <person name="MacKenzie S."/>
            <person name="Amaro C."/>
        </authorList>
    </citation>
    <scope>NUCLEOTIDE SEQUENCE</scope>
</reference>
<dbReference type="AlphaFoldDB" id="A0A0E9Q8N4"/>
<sequence length="55" mass="6397">MTNTNTVVFFFFLVIQGLLFQHHVRYVYYKGQRDTQPCSGHLDYSSHNTTASGRL</sequence>
<organism evidence="3">
    <name type="scientific">Anguilla anguilla</name>
    <name type="common">European freshwater eel</name>
    <name type="synonym">Muraena anguilla</name>
    <dbReference type="NCBI Taxonomy" id="7936"/>
    <lineage>
        <taxon>Eukaryota</taxon>
        <taxon>Metazoa</taxon>
        <taxon>Chordata</taxon>
        <taxon>Craniata</taxon>
        <taxon>Vertebrata</taxon>
        <taxon>Euteleostomi</taxon>
        <taxon>Actinopterygii</taxon>
        <taxon>Neopterygii</taxon>
        <taxon>Teleostei</taxon>
        <taxon>Anguilliformes</taxon>
        <taxon>Anguillidae</taxon>
        <taxon>Anguilla</taxon>
    </lineage>
</organism>
<keyword evidence="2" id="KW-0472">Membrane</keyword>
<feature type="region of interest" description="Disordered" evidence="1">
    <location>
        <begin position="35"/>
        <end position="55"/>
    </location>
</feature>
<protein>
    <submittedName>
        <fullName evidence="3">Uncharacterized protein</fullName>
    </submittedName>
</protein>
<evidence type="ECO:0000313" key="3">
    <source>
        <dbReference type="EMBL" id="JAH12872.1"/>
    </source>
</evidence>
<keyword evidence="2" id="KW-1133">Transmembrane helix</keyword>
<evidence type="ECO:0000256" key="1">
    <source>
        <dbReference type="SAM" id="MobiDB-lite"/>
    </source>
</evidence>
<keyword evidence="2" id="KW-0812">Transmembrane</keyword>
<reference evidence="3" key="1">
    <citation type="submission" date="2014-11" db="EMBL/GenBank/DDBJ databases">
        <authorList>
            <person name="Amaro Gonzalez C."/>
        </authorList>
    </citation>
    <scope>NUCLEOTIDE SEQUENCE</scope>
</reference>
<feature type="transmembrane region" description="Helical" evidence="2">
    <location>
        <begin position="6"/>
        <end position="24"/>
    </location>
</feature>
<dbReference type="EMBL" id="GBXM01095705">
    <property type="protein sequence ID" value="JAH12872.1"/>
    <property type="molecule type" value="Transcribed_RNA"/>
</dbReference>
<feature type="compositionally biased region" description="Polar residues" evidence="1">
    <location>
        <begin position="45"/>
        <end position="55"/>
    </location>
</feature>
<accession>A0A0E9Q8N4</accession>
<evidence type="ECO:0000256" key="2">
    <source>
        <dbReference type="SAM" id="Phobius"/>
    </source>
</evidence>